<evidence type="ECO:0000313" key="6">
    <source>
        <dbReference type="Proteomes" id="UP000027195"/>
    </source>
</evidence>
<feature type="transmembrane region" description="Helical" evidence="2">
    <location>
        <begin position="606"/>
        <end position="627"/>
    </location>
</feature>
<evidence type="ECO:0000313" key="5">
    <source>
        <dbReference type="EMBL" id="KDQ20518.1"/>
    </source>
</evidence>
<evidence type="ECO:0000259" key="4">
    <source>
        <dbReference type="Pfam" id="PF06011"/>
    </source>
</evidence>
<keyword evidence="3" id="KW-0732">Signal</keyword>
<proteinExistence type="predicted"/>
<name>A0A067MXN0_BOTB1</name>
<sequence length="1037" mass="111057">MLAVFSAAAALAALVPAVLSQPAPLWFSDCSSSSGGNSSSSLAHINITSIYAQLQPNATSPDDTVLKIVAFGQTGKEILGQNNSTGRLILATLFTTTSDLTFTTYEQPDPFCPSLRPPSPLPAPFSTPGETGPYCPFPPGQLAFSVNSPWKHPYQLTTLTTRVRIVDPSSPPNELACIDVPVTPVKPHNSGAGGGYGYANVLFWVSVGLTIGYWILNGSARLAAAWHRVEWANRGGWHGIQWAGTILTSAISGERLATSPALLRFVTPCTRDIIFHTQWCASLAMIAVQWPTFIYPILSNASWATLLYNVTLVQGANATTKRWDPLTPPPYIPPQNYADQLQDPTSPLFLNANTPNTFFLFPNNTQDGIPSLAAAIGLRKEDMFGTCLALFLIVTGGVVAISLVLWTIDWLISYVFETWLKRGDAGRGIRSPTKVALGSELGSKDSSDRHTLDDEGRNILQSHGVTLTPPRSVRRRRWWFSYRLGQSAFHDSVLQGNLVRLIILFHLPLTTLSCYQLSLGTASASLASLVVAGIAFPVLCILLPAILLYRLSRTPENKLYDATRTLLSLGPLYNVYAPGSQVFAMLFFAHSLAIGITIGAGQGSGAVQAIVLLVLEVVSALATSIWLPWGERANMGATSFFFCVARIITAVLLVVLSPLVDVGDAAAGWIAYAILLIQGLIYLAHLMMFAVKNIEAFVRLVWNVPFDGSPHSVDSGLIGALSLASCGRRRKNRHKHRSYSSGRATAVTPSQSITSAMKLGRFSPSVTTPSTPTGPPSFLRPEQALVPYKEEGDDETGYIMRPWQPAFTTQTAAYQAVEPQTDAPSRGFSRIGGGRAHIDSPFAISHGEEPSSSTSMIPRRAQPPSSYLPPGASPPNVPTIHNRTKSQSAVIEQPASPFIVVSGSADIGDLGGGSAEQQAQHSLRPPQVPVADDDSTDASLGAKPRKGWFNRDVSGAEEEVEMTPQGESKGVSIWPFRRGGKKGDVEGQTPASTAPPAAPAESGKSSFVVIREPKAPSQTRPSTAQNTPAPRGADPTT</sequence>
<dbReference type="AlphaFoldDB" id="A0A067MXN0"/>
<organism evidence="5 6">
    <name type="scientific">Botryobasidium botryosum (strain FD-172 SS1)</name>
    <dbReference type="NCBI Taxonomy" id="930990"/>
    <lineage>
        <taxon>Eukaryota</taxon>
        <taxon>Fungi</taxon>
        <taxon>Dikarya</taxon>
        <taxon>Basidiomycota</taxon>
        <taxon>Agaricomycotina</taxon>
        <taxon>Agaricomycetes</taxon>
        <taxon>Cantharellales</taxon>
        <taxon>Botryobasidiaceae</taxon>
        <taxon>Botryobasidium</taxon>
    </lineage>
</organism>
<feature type="region of interest" description="Disordered" evidence="1">
    <location>
        <begin position="819"/>
        <end position="889"/>
    </location>
</feature>
<dbReference type="PANTHER" id="PTHR31145">
    <property type="entry name" value="INTEGRAL MEMBRANE PROTEIN (AFU_ORTHOLOGUE AFUA_7G01610)"/>
    <property type="match status" value="1"/>
</dbReference>
<dbReference type="InterPro" id="IPR010308">
    <property type="entry name" value="TRP_C"/>
</dbReference>
<dbReference type="STRING" id="930990.A0A067MXN0"/>
<dbReference type="PANTHER" id="PTHR31145:SF6">
    <property type="entry name" value="INTEGRAL MEMBRANE PROTEIN (AFU_ORTHOLOGUE AFUA_7G01610)"/>
    <property type="match status" value="1"/>
</dbReference>
<feature type="region of interest" description="Disordered" evidence="1">
    <location>
        <begin position="909"/>
        <end position="1037"/>
    </location>
</feature>
<feature type="domain" description="TRP C-terminal" evidence="4">
    <location>
        <begin position="262"/>
        <end position="699"/>
    </location>
</feature>
<feature type="transmembrane region" description="Helical" evidence="2">
    <location>
        <begin position="639"/>
        <end position="660"/>
    </location>
</feature>
<keyword evidence="2" id="KW-0812">Transmembrane</keyword>
<evidence type="ECO:0000256" key="2">
    <source>
        <dbReference type="SAM" id="Phobius"/>
    </source>
</evidence>
<dbReference type="InterPro" id="IPR040241">
    <property type="entry name" value="TRP_Flc/Pkd2-like"/>
</dbReference>
<dbReference type="Proteomes" id="UP000027195">
    <property type="component" value="Unassembled WGS sequence"/>
</dbReference>
<feature type="compositionally biased region" description="Polar residues" evidence="1">
    <location>
        <begin position="879"/>
        <end position="889"/>
    </location>
</feature>
<dbReference type="InParanoid" id="A0A067MXN0"/>
<dbReference type="Pfam" id="PF06011">
    <property type="entry name" value="TRP"/>
    <property type="match status" value="1"/>
</dbReference>
<feature type="chain" id="PRO_5001641634" description="TRP C-terminal domain-containing protein" evidence="3">
    <location>
        <begin position="21"/>
        <end position="1037"/>
    </location>
</feature>
<feature type="signal peptide" evidence="3">
    <location>
        <begin position="1"/>
        <end position="20"/>
    </location>
</feature>
<gene>
    <name evidence="5" type="ORF">BOTBODRAFT_310057</name>
</gene>
<feature type="compositionally biased region" description="Polar residues" evidence="1">
    <location>
        <begin position="1016"/>
        <end position="1028"/>
    </location>
</feature>
<feature type="transmembrane region" description="Helical" evidence="2">
    <location>
        <begin position="582"/>
        <end position="600"/>
    </location>
</feature>
<dbReference type="EMBL" id="KL198017">
    <property type="protein sequence ID" value="KDQ20518.1"/>
    <property type="molecule type" value="Genomic_DNA"/>
</dbReference>
<keyword evidence="6" id="KW-1185">Reference proteome</keyword>
<dbReference type="OrthoDB" id="5312224at2759"/>
<protein>
    <recommendedName>
        <fullName evidence="4">TRP C-terminal domain-containing protein</fullName>
    </recommendedName>
</protein>
<feature type="transmembrane region" description="Helical" evidence="2">
    <location>
        <begin position="388"/>
        <end position="412"/>
    </location>
</feature>
<dbReference type="HOGENOM" id="CLU_007074_0_0_1"/>
<reference evidence="6" key="1">
    <citation type="journal article" date="2014" name="Proc. Natl. Acad. Sci. U.S.A.">
        <title>Extensive sampling of basidiomycete genomes demonstrates inadequacy of the white-rot/brown-rot paradigm for wood decay fungi.</title>
        <authorList>
            <person name="Riley R."/>
            <person name="Salamov A.A."/>
            <person name="Brown D.W."/>
            <person name="Nagy L.G."/>
            <person name="Floudas D."/>
            <person name="Held B.W."/>
            <person name="Levasseur A."/>
            <person name="Lombard V."/>
            <person name="Morin E."/>
            <person name="Otillar R."/>
            <person name="Lindquist E.A."/>
            <person name="Sun H."/>
            <person name="LaButti K.M."/>
            <person name="Schmutz J."/>
            <person name="Jabbour D."/>
            <person name="Luo H."/>
            <person name="Baker S.E."/>
            <person name="Pisabarro A.G."/>
            <person name="Walton J.D."/>
            <person name="Blanchette R.A."/>
            <person name="Henrissat B."/>
            <person name="Martin F."/>
            <person name="Cullen D."/>
            <person name="Hibbett D.S."/>
            <person name="Grigoriev I.V."/>
        </authorList>
    </citation>
    <scope>NUCLEOTIDE SEQUENCE [LARGE SCALE GENOMIC DNA]</scope>
    <source>
        <strain evidence="6">FD-172 SS1</strain>
    </source>
</reference>
<keyword evidence="2" id="KW-0472">Membrane</keyword>
<feature type="transmembrane region" description="Helical" evidence="2">
    <location>
        <begin position="666"/>
        <end position="691"/>
    </location>
</feature>
<accession>A0A067MXN0</accession>
<feature type="transmembrane region" description="Helical" evidence="2">
    <location>
        <begin position="524"/>
        <end position="549"/>
    </location>
</feature>
<dbReference type="GO" id="GO:0016020">
    <property type="term" value="C:membrane"/>
    <property type="evidence" value="ECO:0007669"/>
    <property type="project" value="TreeGrafter"/>
</dbReference>
<keyword evidence="2" id="KW-1133">Transmembrane helix</keyword>
<feature type="transmembrane region" description="Helical" evidence="2">
    <location>
        <begin position="498"/>
        <end position="518"/>
    </location>
</feature>
<dbReference type="GO" id="GO:0055085">
    <property type="term" value="P:transmembrane transport"/>
    <property type="evidence" value="ECO:0007669"/>
    <property type="project" value="TreeGrafter"/>
</dbReference>
<evidence type="ECO:0000256" key="1">
    <source>
        <dbReference type="SAM" id="MobiDB-lite"/>
    </source>
</evidence>
<evidence type="ECO:0000256" key="3">
    <source>
        <dbReference type="SAM" id="SignalP"/>
    </source>
</evidence>